<dbReference type="InterPro" id="IPR025738">
    <property type="entry name" value="BatD"/>
</dbReference>
<dbReference type="Pfam" id="PF13584">
    <property type="entry name" value="BatD"/>
    <property type="match status" value="3"/>
</dbReference>
<feature type="transmembrane region" description="Helical" evidence="1">
    <location>
        <begin position="447"/>
        <end position="467"/>
    </location>
</feature>
<evidence type="ECO:0000313" key="2">
    <source>
        <dbReference type="EMBL" id="KAA6343198.1"/>
    </source>
</evidence>
<organism evidence="2">
    <name type="scientific">termite gut metagenome</name>
    <dbReference type="NCBI Taxonomy" id="433724"/>
    <lineage>
        <taxon>unclassified sequences</taxon>
        <taxon>metagenomes</taxon>
        <taxon>organismal metagenomes</taxon>
    </lineage>
</organism>
<dbReference type="AlphaFoldDB" id="A0A5J4SBD0"/>
<gene>
    <name evidence="2" type="ORF">EZS27_009104</name>
</gene>
<name>A0A5J4SBD0_9ZZZZ</name>
<dbReference type="PANTHER" id="PTHR40940">
    <property type="entry name" value="PROTEIN BATD-RELATED"/>
    <property type="match status" value="1"/>
</dbReference>
<proteinExistence type="predicted"/>
<sequence>MGKLTLLLITILFPITLLADEITFTASAPETVVVGQQFKLEYTATTQKVKDFRIPAIKGFDVLMGPNSRVFDNQQWYNGKVTRSTGITYTYILLATAEGSFSIPGATIVADGKQMLSNAVTVKVLPQDKTESSSATSISDQDLFVTATASKTTVYEQEAFLLTFKLYTVVNASFENVKLPDFQGFHSQEVELPQNHRWELEHYKGRNYNSTVYRQFILFPQHSGQLTINPVRFDASIRKVVQSVDPFDAFFNGGQNYVDVKKTILSPKLTIDVKELPFGKPAGFSGGVGDFTITASVNNTNIKTNDAVTLKVVISGTGNLRLMSTPELTFPSDFEVYDPKVDNNIRLTTNGHTGNKTIEYLAIPRHAGTYKIPALAFSYFDLKSKAYKTVTTEAYTINVEKGEGNSEQVISNFTNKEDLKILGEDIRFINLNDVTLHPKGQFFFGSIAYWLFYLIPGLAFIVFCIVYRKQAAENANVVKMRTKKANKVATKRLKLAGTLLAEGKKALFYDEVLKALWGYISDKLSIPISTLTKDNIEDKLKEREVDEALINVFLDTLNECEFARFAPAADNQAMDNVYASALEVIGKMENSIRIK</sequence>
<evidence type="ECO:0008006" key="3">
    <source>
        <dbReference type="Google" id="ProtNLM"/>
    </source>
</evidence>
<dbReference type="EMBL" id="SNRY01000282">
    <property type="protein sequence ID" value="KAA6343198.1"/>
    <property type="molecule type" value="Genomic_DNA"/>
</dbReference>
<keyword evidence="1" id="KW-1133">Transmembrane helix</keyword>
<keyword evidence="1" id="KW-0812">Transmembrane</keyword>
<reference evidence="2" key="1">
    <citation type="submission" date="2019-03" db="EMBL/GenBank/DDBJ databases">
        <title>Single cell metagenomics reveals metabolic interactions within the superorganism composed of flagellate Streblomastix strix and complex community of Bacteroidetes bacteria on its surface.</title>
        <authorList>
            <person name="Treitli S.C."/>
            <person name="Kolisko M."/>
            <person name="Husnik F."/>
            <person name="Keeling P."/>
            <person name="Hampl V."/>
        </authorList>
    </citation>
    <scope>NUCLEOTIDE SEQUENCE</scope>
    <source>
        <strain evidence="2">STM</strain>
    </source>
</reference>
<protein>
    <recommendedName>
        <fullName evidence="3">Protein BatD</fullName>
    </recommendedName>
</protein>
<dbReference type="PANTHER" id="PTHR40940:SF2">
    <property type="entry name" value="BATD"/>
    <property type="match status" value="1"/>
</dbReference>
<accession>A0A5J4SBD0</accession>
<keyword evidence="1" id="KW-0472">Membrane</keyword>
<evidence type="ECO:0000256" key="1">
    <source>
        <dbReference type="SAM" id="Phobius"/>
    </source>
</evidence>
<comment type="caution">
    <text evidence="2">The sequence shown here is derived from an EMBL/GenBank/DDBJ whole genome shotgun (WGS) entry which is preliminary data.</text>
</comment>